<dbReference type="EMBL" id="AP018560">
    <property type="protein sequence ID" value="BBD79422.1"/>
    <property type="molecule type" value="Genomic_DNA"/>
</dbReference>
<dbReference type="GO" id="GO:0043856">
    <property type="term" value="F:anti-sigma factor antagonist activity"/>
    <property type="evidence" value="ECO:0007669"/>
    <property type="project" value="TreeGrafter"/>
</dbReference>
<dbReference type="KEGG" id="rbd:ALSL_0756"/>
<dbReference type="PROSITE" id="PS50801">
    <property type="entry name" value="STAS"/>
    <property type="match status" value="1"/>
</dbReference>
<dbReference type="InterPro" id="IPR036513">
    <property type="entry name" value="STAS_dom_sf"/>
</dbReference>
<sequence>MSGLSVYHDTENDCLTLQLGERFDFSVHRDFHDACLGDVKPARSYIIDLGEVTHMDSSALGMLLLLREHAGGDRAEIRIVNANDELRNTLRVAGFDKGFVLN</sequence>
<name>A0A2Z6E372_9GAMM</name>
<dbReference type="InterPro" id="IPR002645">
    <property type="entry name" value="STAS_dom"/>
</dbReference>
<protein>
    <submittedName>
        <fullName evidence="2">Anti-sigma F factor antagonist</fullName>
    </submittedName>
</protein>
<accession>A0A2Z6E372</accession>
<organism evidence="2 3">
    <name type="scientific">Aerosticca soli</name>
    <dbReference type="NCBI Taxonomy" id="2010829"/>
    <lineage>
        <taxon>Bacteria</taxon>
        <taxon>Pseudomonadati</taxon>
        <taxon>Pseudomonadota</taxon>
        <taxon>Gammaproteobacteria</taxon>
        <taxon>Lysobacterales</taxon>
        <taxon>Rhodanobacteraceae</taxon>
        <taxon>Aerosticca</taxon>
    </lineage>
</organism>
<dbReference type="SUPFAM" id="SSF52091">
    <property type="entry name" value="SpoIIaa-like"/>
    <property type="match status" value="1"/>
</dbReference>
<dbReference type="Gene3D" id="3.30.750.24">
    <property type="entry name" value="STAS domain"/>
    <property type="match status" value="1"/>
</dbReference>
<reference evidence="3" key="2">
    <citation type="submission" date="2018-06" db="EMBL/GenBank/DDBJ databases">
        <title>Genome sequence of Rhodanobacteraceae bacterium strain Dysh456.</title>
        <authorList>
            <person name="Fukui M."/>
        </authorList>
    </citation>
    <scope>NUCLEOTIDE SEQUENCE [LARGE SCALE GENOMIC DNA]</scope>
    <source>
        <strain evidence="3">Dysh456</strain>
    </source>
</reference>
<keyword evidence="3" id="KW-1185">Reference proteome</keyword>
<dbReference type="InterPro" id="IPR058548">
    <property type="entry name" value="MlaB-like_STAS"/>
</dbReference>
<gene>
    <name evidence="2" type="ORF">ALSL_0756</name>
</gene>
<feature type="domain" description="STAS" evidence="1">
    <location>
        <begin position="4"/>
        <end position="102"/>
    </location>
</feature>
<proteinExistence type="predicted"/>
<dbReference type="Proteomes" id="UP000270530">
    <property type="component" value="Chromosome"/>
</dbReference>
<dbReference type="RefSeq" id="WP_174928825.1">
    <property type="nucleotide sequence ID" value="NZ_AP018560.1"/>
</dbReference>
<dbReference type="PANTHER" id="PTHR33495:SF15">
    <property type="entry name" value="STAS DOMAIN-CONTAINING PROTEIN"/>
    <property type="match status" value="1"/>
</dbReference>
<evidence type="ECO:0000313" key="2">
    <source>
        <dbReference type="EMBL" id="BBD79422.1"/>
    </source>
</evidence>
<evidence type="ECO:0000259" key="1">
    <source>
        <dbReference type="PROSITE" id="PS50801"/>
    </source>
</evidence>
<dbReference type="AlphaFoldDB" id="A0A2Z6E372"/>
<evidence type="ECO:0000313" key="3">
    <source>
        <dbReference type="Proteomes" id="UP000270530"/>
    </source>
</evidence>
<dbReference type="CDD" id="cd07043">
    <property type="entry name" value="STAS_anti-anti-sigma_factors"/>
    <property type="match status" value="1"/>
</dbReference>
<reference evidence="3" key="1">
    <citation type="submission" date="2018-04" db="EMBL/GenBank/DDBJ databases">
        <authorList>
            <person name="Watanabe M."/>
            <person name="Kojima H."/>
        </authorList>
    </citation>
    <scope>NUCLEOTIDE SEQUENCE [LARGE SCALE GENOMIC DNA]</scope>
    <source>
        <strain evidence="3">Dysh456</strain>
    </source>
</reference>
<dbReference type="PANTHER" id="PTHR33495">
    <property type="entry name" value="ANTI-SIGMA FACTOR ANTAGONIST TM_1081-RELATED-RELATED"/>
    <property type="match status" value="1"/>
</dbReference>
<dbReference type="Pfam" id="PF13466">
    <property type="entry name" value="STAS_2"/>
    <property type="match status" value="1"/>
</dbReference>